<dbReference type="InterPro" id="IPR029787">
    <property type="entry name" value="Nucleotide_cyclase"/>
</dbReference>
<evidence type="ECO:0000256" key="1">
    <source>
        <dbReference type="ARBA" id="ARBA00004651"/>
    </source>
</evidence>
<feature type="domain" description="GGDEF" evidence="8">
    <location>
        <begin position="459"/>
        <end position="595"/>
    </location>
</feature>
<keyword evidence="4 6" id="KW-1133">Transmembrane helix</keyword>
<keyword evidence="10" id="KW-1185">Reference proteome</keyword>
<dbReference type="CDD" id="cd06225">
    <property type="entry name" value="HAMP"/>
    <property type="match status" value="1"/>
</dbReference>
<dbReference type="CDD" id="cd12913">
    <property type="entry name" value="PDC1_MCP_like"/>
    <property type="match status" value="1"/>
</dbReference>
<dbReference type="InterPro" id="IPR043128">
    <property type="entry name" value="Rev_trsase/Diguanyl_cyclase"/>
</dbReference>
<dbReference type="AlphaFoldDB" id="A0A3P7PUK6"/>
<evidence type="ECO:0000313" key="10">
    <source>
        <dbReference type="Proteomes" id="UP000279029"/>
    </source>
</evidence>
<dbReference type="Pfam" id="PF00990">
    <property type="entry name" value="GGDEF"/>
    <property type="match status" value="1"/>
</dbReference>
<dbReference type="KEGG" id="cbar:PATL70BA_1748"/>
<reference evidence="9 10" key="1">
    <citation type="submission" date="2018-09" db="EMBL/GenBank/DDBJ databases">
        <authorList>
            <person name="Postec A."/>
        </authorList>
    </citation>
    <scope>NUCLEOTIDE SEQUENCE [LARGE SCALE GENOMIC DNA]</scope>
    <source>
        <strain evidence="9">70B-A</strain>
    </source>
</reference>
<feature type="domain" description="HAMP" evidence="7">
    <location>
        <begin position="353"/>
        <end position="405"/>
    </location>
</feature>
<name>A0A3P7PUK6_9FIRM</name>
<dbReference type="InterPro" id="IPR003660">
    <property type="entry name" value="HAMP_dom"/>
</dbReference>
<keyword evidence="5 6" id="KW-0472">Membrane</keyword>
<dbReference type="GO" id="GO:0007165">
    <property type="term" value="P:signal transduction"/>
    <property type="evidence" value="ECO:0007669"/>
    <property type="project" value="InterPro"/>
</dbReference>
<dbReference type="GO" id="GO:0043709">
    <property type="term" value="P:cell adhesion involved in single-species biofilm formation"/>
    <property type="evidence" value="ECO:0007669"/>
    <property type="project" value="TreeGrafter"/>
</dbReference>
<evidence type="ECO:0000259" key="7">
    <source>
        <dbReference type="PROSITE" id="PS50885"/>
    </source>
</evidence>
<dbReference type="RefSeq" id="WP_125136917.1">
    <property type="nucleotide sequence ID" value="NZ_LR130778.1"/>
</dbReference>
<dbReference type="SUPFAM" id="SSF55073">
    <property type="entry name" value="Nucleotide cyclase"/>
    <property type="match status" value="1"/>
</dbReference>
<dbReference type="Gene3D" id="3.30.70.270">
    <property type="match status" value="1"/>
</dbReference>
<evidence type="ECO:0000256" key="3">
    <source>
        <dbReference type="ARBA" id="ARBA00022692"/>
    </source>
</evidence>
<dbReference type="InterPro" id="IPR050469">
    <property type="entry name" value="Diguanylate_Cyclase"/>
</dbReference>
<protein>
    <recommendedName>
        <fullName evidence="11">GGDEF domain-containing protein</fullName>
    </recommendedName>
</protein>
<evidence type="ECO:0000256" key="2">
    <source>
        <dbReference type="ARBA" id="ARBA00022475"/>
    </source>
</evidence>
<dbReference type="OrthoDB" id="9804955at2"/>
<organism evidence="9 10">
    <name type="scientific">Petrocella atlantisensis</name>
    <dbReference type="NCBI Taxonomy" id="2173034"/>
    <lineage>
        <taxon>Bacteria</taxon>
        <taxon>Bacillati</taxon>
        <taxon>Bacillota</taxon>
        <taxon>Clostridia</taxon>
        <taxon>Lachnospirales</taxon>
        <taxon>Vallitaleaceae</taxon>
        <taxon>Petrocella</taxon>
    </lineage>
</organism>
<evidence type="ECO:0000256" key="4">
    <source>
        <dbReference type="ARBA" id="ARBA00022989"/>
    </source>
</evidence>
<dbReference type="PROSITE" id="PS50887">
    <property type="entry name" value="GGDEF"/>
    <property type="match status" value="1"/>
</dbReference>
<dbReference type="PANTHER" id="PTHR45138">
    <property type="entry name" value="REGULATORY COMPONENTS OF SENSORY TRANSDUCTION SYSTEM"/>
    <property type="match status" value="1"/>
</dbReference>
<dbReference type="InterPro" id="IPR000160">
    <property type="entry name" value="GGDEF_dom"/>
</dbReference>
<dbReference type="CDD" id="cd01949">
    <property type="entry name" value="GGDEF"/>
    <property type="match status" value="1"/>
</dbReference>
<evidence type="ECO:0000256" key="5">
    <source>
        <dbReference type="ARBA" id="ARBA00023136"/>
    </source>
</evidence>
<dbReference type="Gene3D" id="6.10.340.10">
    <property type="match status" value="1"/>
</dbReference>
<dbReference type="InterPro" id="IPR033479">
    <property type="entry name" value="dCache_1"/>
</dbReference>
<dbReference type="SUPFAM" id="SSF103190">
    <property type="entry name" value="Sensory domain-like"/>
    <property type="match status" value="1"/>
</dbReference>
<dbReference type="Gene3D" id="3.30.450.20">
    <property type="entry name" value="PAS domain"/>
    <property type="match status" value="1"/>
</dbReference>
<dbReference type="Proteomes" id="UP000279029">
    <property type="component" value="Chromosome"/>
</dbReference>
<dbReference type="PANTHER" id="PTHR45138:SF9">
    <property type="entry name" value="DIGUANYLATE CYCLASE DGCM-RELATED"/>
    <property type="match status" value="1"/>
</dbReference>
<evidence type="ECO:0000256" key="6">
    <source>
        <dbReference type="SAM" id="Phobius"/>
    </source>
</evidence>
<evidence type="ECO:0008006" key="11">
    <source>
        <dbReference type="Google" id="ProtNLM"/>
    </source>
</evidence>
<gene>
    <name evidence="9" type="ORF">PATL70BA_1748</name>
</gene>
<dbReference type="NCBIfam" id="TIGR00254">
    <property type="entry name" value="GGDEF"/>
    <property type="match status" value="1"/>
</dbReference>
<dbReference type="PROSITE" id="PS50885">
    <property type="entry name" value="HAMP"/>
    <property type="match status" value="1"/>
</dbReference>
<dbReference type="FunFam" id="3.30.70.270:FF:000001">
    <property type="entry name" value="Diguanylate cyclase domain protein"/>
    <property type="match status" value="1"/>
</dbReference>
<evidence type="ECO:0000313" key="9">
    <source>
        <dbReference type="EMBL" id="VDN47637.1"/>
    </source>
</evidence>
<feature type="transmembrane region" description="Helical" evidence="6">
    <location>
        <begin position="20"/>
        <end position="37"/>
    </location>
</feature>
<accession>A0A3P7PUK6</accession>
<dbReference type="EMBL" id="LR130778">
    <property type="protein sequence ID" value="VDN47637.1"/>
    <property type="molecule type" value="Genomic_DNA"/>
</dbReference>
<dbReference type="InterPro" id="IPR029151">
    <property type="entry name" value="Sensor-like_sf"/>
</dbReference>
<sequence length="595" mass="67858">MKLPFSNRKQSIRGDLLRPFIISFLCTMVLMAGILITQSQKMVNQVLNELQGEMLIMLDRELNTRLGEATQLSRISHDAMKNNLLNTQDPQNRERFFSMMVKHYPNVTMSYVGLPSGEFYGARRNIDGTIDIGRNNASTSGHSEYYRIDAYGSADSLTQVFENFDPRIRPWYTSAESSEGVVFSSIYSHFLFKEPTITASLPYYEKDELVGVFGVDVLLTWLGESLRELPIGNNGLVFIVDQDEQLVATTTDDEIFKLVDDKSVNVSIHDVDNSVIRTILSADQSFEEDLSIHSKSYMVTKMSYTYENLDWNIYIALMKDDFLEDLRTTLAWTLLLVAFITALFIAGTVVSVKRIVMPIIKLNDATKKLEQGIYVKLDMDHHKNEIYELKNSFNSMGQKIIHHVEILEEEVATRTKELEEKNQILKDLSYTDQLLHIGNRRKFDESGSFMFELANRSALSFTIIMLDIDDFKIFNDTYGHVEGDNCLIQIAKSMQNSLNRKTDLLARYGGEEFVVAITHLTKEQVLDRAERIRASIENLKIENIKTKTGYVTVSIGIAHAVAYEDLTLENMVREADQAMYAAKVAGKNRCVIKEL</sequence>
<evidence type="ECO:0000259" key="8">
    <source>
        <dbReference type="PROSITE" id="PS50887"/>
    </source>
</evidence>
<keyword evidence="2" id="KW-1003">Cell membrane</keyword>
<dbReference type="Pfam" id="PF02743">
    <property type="entry name" value="dCache_1"/>
    <property type="match status" value="1"/>
</dbReference>
<dbReference type="GO" id="GO:1902201">
    <property type="term" value="P:negative regulation of bacterial-type flagellum-dependent cell motility"/>
    <property type="evidence" value="ECO:0007669"/>
    <property type="project" value="TreeGrafter"/>
</dbReference>
<dbReference type="GO" id="GO:0052621">
    <property type="term" value="F:diguanylate cyclase activity"/>
    <property type="evidence" value="ECO:0007669"/>
    <property type="project" value="TreeGrafter"/>
</dbReference>
<dbReference type="SMART" id="SM00267">
    <property type="entry name" value="GGDEF"/>
    <property type="match status" value="1"/>
</dbReference>
<feature type="transmembrane region" description="Helical" evidence="6">
    <location>
        <begin position="330"/>
        <end position="352"/>
    </location>
</feature>
<dbReference type="GO" id="GO:0005886">
    <property type="term" value="C:plasma membrane"/>
    <property type="evidence" value="ECO:0007669"/>
    <property type="project" value="UniProtKB-SubCell"/>
</dbReference>
<comment type="subcellular location">
    <subcellularLocation>
        <location evidence="1">Cell membrane</location>
        <topology evidence="1">Multi-pass membrane protein</topology>
    </subcellularLocation>
</comment>
<proteinExistence type="predicted"/>
<keyword evidence="3 6" id="KW-0812">Transmembrane</keyword>